<sequence length="244" mass="26739">MALFSNPFFKSKIKETEDDYSKGVWCLQNGNFYDADKFFRVAAASGHVSALYNLALINGGASISPYDIDFAISCFRKAGNNGHPQAKEFSTWIDKAEDTSFGTTALAIFAAQLPTEDAPNHLLMMVGCRLYSALCLQYGVTDSVIEYELDAASTSDHPYIHRFIERTGIKKSIYSGGLNRIQPGSADDQITDGLNNLFLGLKHSGHSDELGLMIRCTIVGYIISKSKHANGAARLLGVDKFFAR</sequence>
<evidence type="ECO:0008006" key="3">
    <source>
        <dbReference type="Google" id="ProtNLM"/>
    </source>
</evidence>
<gene>
    <name evidence="1" type="ORF">ACIKP9_01455</name>
</gene>
<keyword evidence="2" id="KW-1185">Reference proteome</keyword>
<dbReference type="RefSeq" id="WP_400878337.1">
    <property type="nucleotide sequence ID" value="NZ_JBIWXY010000001.1"/>
</dbReference>
<dbReference type="EMBL" id="JBIWXY010000001">
    <property type="protein sequence ID" value="MFJ5444889.1"/>
    <property type="molecule type" value="Genomic_DNA"/>
</dbReference>
<dbReference type="Proteomes" id="UP001617669">
    <property type="component" value="Unassembled WGS sequence"/>
</dbReference>
<accession>A0ABW8GHV8</accession>
<comment type="caution">
    <text evidence="1">The sequence shown here is derived from an EMBL/GenBank/DDBJ whole genome shotgun (WGS) entry which is preliminary data.</text>
</comment>
<evidence type="ECO:0000313" key="1">
    <source>
        <dbReference type="EMBL" id="MFJ5444889.1"/>
    </source>
</evidence>
<reference evidence="1 2" key="1">
    <citation type="submission" date="2024-11" db="EMBL/GenBank/DDBJ databases">
        <authorList>
            <person name="Kaparullina E.N."/>
            <person name="Delegan Y.A."/>
            <person name="Doronina N.V."/>
        </authorList>
    </citation>
    <scope>NUCLEOTIDE SEQUENCE [LARGE SCALE GENOMIC DNA]</scope>
    <source>
        <strain evidence="1 2">7sh_L</strain>
    </source>
</reference>
<proteinExistence type="predicted"/>
<dbReference type="InterPro" id="IPR011990">
    <property type="entry name" value="TPR-like_helical_dom_sf"/>
</dbReference>
<evidence type="ECO:0000313" key="2">
    <source>
        <dbReference type="Proteomes" id="UP001617669"/>
    </source>
</evidence>
<dbReference type="SUPFAM" id="SSF81901">
    <property type="entry name" value="HCP-like"/>
    <property type="match status" value="1"/>
</dbReference>
<protein>
    <recommendedName>
        <fullName evidence="3">Sel1 repeat family protein</fullName>
    </recommendedName>
</protein>
<organism evidence="1 2">
    <name type="scientific">Methylobacillus methanolivorans</name>
    <dbReference type="NCBI Taxonomy" id="1848927"/>
    <lineage>
        <taxon>Bacteria</taxon>
        <taxon>Pseudomonadati</taxon>
        <taxon>Pseudomonadota</taxon>
        <taxon>Betaproteobacteria</taxon>
        <taxon>Nitrosomonadales</taxon>
        <taxon>Methylophilaceae</taxon>
        <taxon>Methylobacillus</taxon>
    </lineage>
</organism>
<name>A0ABW8GHV8_9PROT</name>
<dbReference type="Gene3D" id="1.25.40.10">
    <property type="entry name" value="Tetratricopeptide repeat domain"/>
    <property type="match status" value="1"/>
</dbReference>